<organism evidence="1 2">
    <name type="scientific">Campylobacter cuniculorum</name>
    <dbReference type="NCBI Taxonomy" id="374106"/>
    <lineage>
        <taxon>Bacteria</taxon>
        <taxon>Pseudomonadati</taxon>
        <taxon>Campylobacterota</taxon>
        <taxon>Epsilonproteobacteria</taxon>
        <taxon>Campylobacterales</taxon>
        <taxon>Campylobacteraceae</taxon>
        <taxon>Campylobacter</taxon>
    </lineage>
</organism>
<dbReference type="Gene3D" id="3.40.50.150">
    <property type="entry name" value="Vaccinia Virus protein VP39"/>
    <property type="match status" value="1"/>
</dbReference>
<dbReference type="SUPFAM" id="SSF53335">
    <property type="entry name" value="S-adenosyl-L-methionine-dependent methyltransferases"/>
    <property type="match status" value="1"/>
</dbReference>
<dbReference type="EMBL" id="CP063091">
    <property type="protein sequence ID" value="QOR04817.1"/>
    <property type="molecule type" value="Genomic_DNA"/>
</dbReference>
<reference evidence="1 2" key="1">
    <citation type="submission" date="2020-10" db="EMBL/GenBank/DDBJ databases">
        <title>Campylobacter and Helicobacter PacBio genomes.</title>
        <authorList>
            <person name="Lane C."/>
        </authorList>
    </citation>
    <scope>NUCLEOTIDE SEQUENCE [LARGE SCALE GENOMIC DNA]</scope>
    <source>
        <strain evidence="1 2">2010D-8469</strain>
    </source>
</reference>
<dbReference type="Proteomes" id="UP000594874">
    <property type="component" value="Chromosome"/>
</dbReference>
<evidence type="ECO:0000313" key="2">
    <source>
        <dbReference type="Proteomes" id="UP000594874"/>
    </source>
</evidence>
<accession>A0ABX6U0H5</accession>
<gene>
    <name evidence="1" type="ORF">A0071_02410</name>
</gene>
<dbReference type="InterPro" id="IPR029063">
    <property type="entry name" value="SAM-dependent_MTases_sf"/>
</dbReference>
<evidence type="ECO:0000313" key="1">
    <source>
        <dbReference type="EMBL" id="QOR04817.1"/>
    </source>
</evidence>
<protein>
    <recommendedName>
        <fullName evidence="3">Site-specific DNA-methyltransferase</fullName>
    </recommendedName>
</protein>
<name>A0ABX6U0H5_9BACT</name>
<sequence>MQSHSLESQPDIILDFFAGSGTSAHAVMELNAEDRGNRQFILVQIDEPIDAKKSKSAYDFCKNELHSKEPFISDITIERVKRASQNIAQKCVNENADLGFKVYKLEDKTKLIANEQECLNLVYQNTLTPLDKARNLALQSGKTLDKDLKIVFENELYFCEDSYYLIHCTKEILEHLRKTPNAYIFFSMYEDISLEDLLNLQSFAKERLQCVV</sequence>
<proteinExistence type="predicted"/>
<evidence type="ECO:0008006" key="3">
    <source>
        <dbReference type="Google" id="ProtNLM"/>
    </source>
</evidence>
<keyword evidence="2" id="KW-1185">Reference proteome</keyword>